<dbReference type="InterPro" id="IPR055416">
    <property type="entry name" value="RBD_LARS1"/>
</dbReference>
<dbReference type="InterPro" id="IPR004493">
    <property type="entry name" value="Leu-tRNA-synth_Ia_arc/euk"/>
</dbReference>
<evidence type="ECO:0008006" key="11">
    <source>
        <dbReference type="Google" id="ProtNLM"/>
    </source>
</evidence>
<dbReference type="GO" id="GO:0005524">
    <property type="term" value="F:ATP binding"/>
    <property type="evidence" value="ECO:0007669"/>
    <property type="project" value="UniProtKB-KW"/>
</dbReference>
<evidence type="ECO:0000313" key="10">
    <source>
        <dbReference type="Proteomes" id="UP000750711"/>
    </source>
</evidence>
<keyword evidence="3" id="KW-0547">Nucleotide-binding</keyword>
<dbReference type="Pfam" id="PF08264">
    <property type="entry name" value="Anticodon_1"/>
    <property type="match status" value="1"/>
</dbReference>
<dbReference type="EMBL" id="JAGHQM010000631">
    <property type="protein sequence ID" value="KAH0559305.1"/>
    <property type="molecule type" value="Genomic_DNA"/>
</dbReference>
<dbReference type="AlphaFoldDB" id="A0A9P8RQ44"/>
<dbReference type="PANTHER" id="PTHR45794:SF1">
    <property type="entry name" value="LEUCINE--TRNA LIGASE, CYTOPLASMIC"/>
    <property type="match status" value="1"/>
</dbReference>
<dbReference type="InterPro" id="IPR009080">
    <property type="entry name" value="tRNAsynth_Ia_anticodon-bd"/>
</dbReference>
<evidence type="ECO:0000256" key="2">
    <source>
        <dbReference type="ARBA" id="ARBA00022598"/>
    </source>
</evidence>
<organism evidence="9 10">
    <name type="scientific">Trichoglossum hirsutum</name>
    <dbReference type="NCBI Taxonomy" id="265104"/>
    <lineage>
        <taxon>Eukaryota</taxon>
        <taxon>Fungi</taxon>
        <taxon>Dikarya</taxon>
        <taxon>Ascomycota</taxon>
        <taxon>Pezizomycotina</taxon>
        <taxon>Geoglossomycetes</taxon>
        <taxon>Geoglossales</taxon>
        <taxon>Geoglossaceae</taxon>
        <taxon>Trichoglossum</taxon>
    </lineage>
</organism>
<keyword evidence="4" id="KW-0067">ATP-binding</keyword>
<dbReference type="PANTHER" id="PTHR45794">
    <property type="entry name" value="LEUCYL-TRNA SYNTHETASE"/>
    <property type="match status" value="1"/>
</dbReference>
<evidence type="ECO:0000256" key="5">
    <source>
        <dbReference type="ARBA" id="ARBA00022917"/>
    </source>
</evidence>
<evidence type="ECO:0000259" key="8">
    <source>
        <dbReference type="Pfam" id="PF24810"/>
    </source>
</evidence>
<dbReference type="GO" id="GO:0006429">
    <property type="term" value="P:leucyl-tRNA aminoacylation"/>
    <property type="evidence" value="ECO:0007669"/>
    <property type="project" value="InterPro"/>
</dbReference>
<dbReference type="SUPFAM" id="SSF47323">
    <property type="entry name" value="Anticodon-binding domain of a subclass of class I aminoacyl-tRNA synthetases"/>
    <property type="match status" value="1"/>
</dbReference>
<evidence type="ECO:0000256" key="4">
    <source>
        <dbReference type="ARBA" id="ARBA00022840"/>
    </source>
</evidence>
<feature type="domain" description="Leucine--tRNA ligase RagD-binding" evidence="8">
    <location>
        <begin position="132"/>
        <end position="188"/>
    </location>
</feature>
<protein>
    <recommendedName>
        <fullName evidence="11">Methionyl/Valyl/Leucyl/Isoleucyl-tRNA synthetase anticodon-binding domain-containing protein</fullName>
    </recommendedName>
</protein>
<dbReference type="Proteomes" id="UP000750711">
    <property type="component" value="Unassembled WGS sequence"/>
</dbReference>
<reference evidence="9" key="1">
    <citation type="submission" date="2021-03" db="EMBL/GenBank/DDBJ databases">
        <title>Comparative genomics and phylogenomic investigation of the class Geoglossomycetes provide insights into ecological specialization and systematics.</title>
        <authorList>
            <person name="Melie T."/>
            <person name="Pirro S."/>
            <person name="Miller A.N."/>
            <person name="Quandt A."/>
        </authorList>
    </citation>
    <scope>NUCLEOTIDE SEQUENCE</scope>
    <source>
        <strain evidence="9">CAQ_001_2017</strain>
    </source>
</reference>
<dbReference type="InterPro" id="IPR013155">
    <property type="entry name" value="M/V/L/I-tRNA-synth_anticd-bd"/>
</dbReference>
<keyword evidence="2" id="KW-0436">Ligase</keyword>
<gene>
    <name evidence="9" type="ORF">GP486_004178</name>
</gene>
<feature type="domain" description="Methionyl/Valyl/Leucyl/Isoleucyl-tRNA synthetase anticodon-binding" evidence="7">
    <location>
        <begin position="5"/>
        <end position="116"/>
    </location>
</feature>
<keyword evidence="10" id="KW-1185">Reference proteome</keyword>
<proteinExistence type="inferred from homology"/>
<evidence type="ECO:0000313" key="9">
    <source>
        <dbReference type="EMBL" id="KAH0559305.1"/>
    </source>
</evidence>
<keyword evidence="5" id="KW-0648">Protein biosynthesis</keyword>
<comment type="caution">
    <text evidence="9">The sequence shown here is derived from an EMBL/GenBank/DDBJ whole genome shotgun (WGS) entry which is preliminary data.</text>
</comment>
<evidence type="ECO:0000256" key="3">
    <source>
        <dbReference type="ARBA" id="ARBA00022741"/>
    </source>
</evidence>
<keyword evidence="6" id="KW-0030">Aminoacyl-tRNA synthetase</keyword>
<accession>A0A9P8RQ44</accession>
<sequence>MYKLALKSALYDFMGARDFYREVTTAAGIGMHCDLVLWYIKLQALLLTPIAPHWAEYIWIEVLNQPKPSTIQDELFPEVPAPDPSLSAAREYVKAVSSNITSAEAAQQKKKDKGKNVAFDPKKPKRLTIFAASKYPAWQEKYIDLVREAFNATHLTVNEKELNPKVAKMGEIKKAMPFVQGLKRRLLNKEKPEAVFNRKLAFDEIETLKDMVAGLKKTTNCSVVEIVVVEEGGKSGVSVNGEGREGEKVDGLPLSAEAAVPGTPTFHFENVQG</sequence>
<dbReference type="GO" id="GO:0004823">
    <property type="term" value="F:leucine-tRNA ligase activity"/>
    <property type="evidence" value="ECO:0007669"/>
    <property type="project" value="InterPro"/>
</dbReference>
<evidence type="ECO:0000259" key="7">
    <source>
        <dbReference type="Pfam" id="PF08264"/>
    </source>
</evidence>
<comment type="similarity">
    <text evidence="1">Belongs to the class-I aminoacyl-tRNA synthetase family.</text>
</comment>
<evidence type="ECO:0000256" key="1">
    <source>
        <dbReference type="ARBA" id="ARBA00005594"/>
    </source>
</evidence>
<evidence type="ECO:0000256" key="6">
    <source>
        <dbReference type="ARBA" id="ARBA00023146"/>
    </source>
</evidence>
<dbReference type="Pfam" id="PF24810">
    <property type="entry name" value="RBD_LARS1"/>
    <property type="match status" value="1"/>
</dbReference>
<name>A0A9P8RQ44_9PEZI</name>